<proteinExistence type="predicted"/>
<reference evidence="1 2" key="1">
    <citation type="submission" date="2022-01" db="EMBL/GenBank/DDBJ databases">
        <authorList>
            <person name="Won M."/>
            <person name="Kim S.-J."/>
            <person name="Kwon S.-W."/>
        </authorList>
    </citation>
    <scope>NUCLEOTIDE SEQUENCE [LARGE SCALE GENOMIC DNA]</scope>
    <source>
        <strain evidence="1 2">KCTC 23505</strain>
    </source>
</reference>
<dbReference type="InterPro" id="IPR051706">
    <property type="entry name" value="Glycosyltransferase_domain"/>
</dbReference>
<dbReference type="SUPFAM" id="SSF53448">
    <property type="entry name" value="Nucleotide-diphospho-sugar transferases"/>
    <property type="match status" value="1"/>
</dbReference>
<dbReference type="Gene3D" id="3.90.550.20">
    <property type="match status" value="1"/>
</dbReference>
<comment type="caution">
    <text evidence="1">The sequence shown here is derived from an EMBL/GenBank/DDBJ whole genome shotgun (WGS) entry which is preliminary data.</text>
</comment>
<keyword evidence="2" id="KW-1185">Reference proteome</keyword>
<organism evidence="1 2">
    <name type="scientific">Acidiphilium iwatense</name>
    <dbReference type="NCBI Taxonomy" id="768198"/>
    <lineage>
        <taxon>Bacteria</taxon>
        <taxon>Pseudomonadati</taxon>
        <taxon>Pseudomonadota</taxon>
        <taxon>Alphaproteobacteria</taxon>
        <taxon>Acetobacterales</taxon>
        <taxon>Acidocellaceae</taxon>
        <taxon>Acidiphilium</taxon>
    </lineage>
</organism>
<dbReference type="PANTHER" id="PTHR32385">
    <property type="entry name" value="MANNOSYL PHOSPHORYLINOSITOL CERAMIDE SYNTHASE"/>
    <property type="match status" value="1"/>
</dbReference>
<dbReference type="InterPro" id="IPR029044">
    <property type="entry name" value="Nucleotide-diphossugar_trans"/>
</dbReference>
<sequence length="230" mass="25975">MIPPSIHQLWIDPNARAGKDLGDREPAALPADVAANCLAWRLLHPNFGYKLWRLGEVARLARLQDRADVCAAITACRFPAMQADIARLFLLEMDGGFWVDLKLHPLMPFLDRLIFDDLVVTEHFPKDNLQEPNGFLINSFIGARPYHPCISAALDGAVRNVRRRMAGSIFYVTGSPVLMEAIGAVPDRGKYRMLDHQSVWDHLFEIRGGSYNEGGLHWSQRQERESAFRA</sequence>
<dbReference type="RefSeq" id="WP_235703536.1">
    <property type="nucleotide sequence ID" value="NZ_JAKGBZ010000009.1"/>
</dbReference>
<gene>
    <name evidence="1" type="ORF">L2A60_06335</name>
</gene>
<name>A0ABS9DWX0_9PROT</name>
<accession>A0ABS9DWX0</accession>
<dbReference type="EMBL" id="JAKGBZ010000009">
    <property type="protein sequence ID" value="MCF3946300.1"/>
    <property type="molecule type" value="Genomic_DNA"/>
</dbReference>
<dbReference type="PANTHER" id="PTHR32385:SF15">
    <property type="entry name" value="INOSITOL PHOSPHOCERAMIDE MANNOSYLTRANSFERASE 1"/>
    <property type="match status" value="1"/>
</dbReference>
<evidence type="ECO:0000313" key="1">
    <source>
        <dbReference type="EMBL" id="MCF3946300.1"/>
    </source>
</evidence>
<evidence type="ECO:0000313" key="2">
    <source>
        <dbReference type="Proteomes" id="UP001521209"/>
    </source>
</evidence>
<protein>
    <submittedName>
        <fullName evidence="1">Uncharacterized protein</fullName>
    </submittedName>
</protein>
<dbReference type="Proteomes" id="UP001521209">
    <property type="component" value="Unassembled WGS sequence"/>
</dbReference>